<dbReference type="SUPFAM" id="SSF109604">
    <property type="entry name" value="HD-domain/PDEase-like"/>
    <property type="match status" value="1"/>
</dbReference>
<evidence type="ECO:0000313" key="3">
    <source>
        <dbReference type="Proteomes" id="UP000621560"/>
    </source>
</evidence>
<dbReference type="PANTHER" id="PTHR43155">
    <property type="entry name" value="CYCLIC DI-GMP PHOSPHODIESTERASE PA4108-RELATED"/>
    <property type="match status" value="1"/>
</dbReference>
<gene>
    <name evidence="2" type="ORF">IDH44_10075</name>
</gene>
<feature type="domain" description="HD-GYP" evidence="1">
    <location>
        <begin position="95"/>
        <end position="289"/>
    </location>
</feature>
<name>A0A927GRR6_9BACL</name>
<dbReference type="Proteomes" id="UP000621560">
    <property type="component" value="Unassembled WGS sequence"/>
</dbReference>
<dbReference type="CDD" id="cd00077">
    <property type="entry name" value="HDc"/>
    <property type="match status" value="1"/>
</dbReference>
<reference evidence="2" key="1">
    <citation type="submission" date="2020-09" db="EMBL/GenBank/DDBJ databases">
        <title>A novel bacterium of genus Paenibacillus, isolated from South China Sea.</title>
        <authorList>
            <person name="Huang H."/>
            <person name="Mo K."/>
            <person name="Hu Y."/>
        </authorList>
    </citation>
    <scope>NUCLEOTIDE SEQUENCE</scope>
    <source>
        <strain evidence="2">IB182496</strain>
    </source>
</reference>
<dbReference type="InterPro" id="IPR037522">
    <property type="entry name" value="HD_GYP_dom"/>
</dbReference>
<comment type="caution">
    <text evidence="2">The sequence shown here is derived from an EMBL/GenBank/DDBJ whole genome shotgun (WGS) entry which is preliminary data.</text>
</comment>
<dbReference type="Gene3D" id="1.10.3210.10">
    <property type="entry name" value="Hypothetical protein af1432"/>
    <property type="match status" value="1"/>
</dbReference>
<protein>
    <submittedName>
        <fullName evidence="2">HD domain-containing protein</fullName>
    </submittedName>
</protein>
<accession>A0A927GRR6</accession>
<organism evidence="2 3">
    <name type="scientific">Paenibacillus sabuli</name>
    <dbReference type="NCBI Taxonomy" id="2772509"/>
    <lineage>
        <taxon>Bacteria</taxon>
        <taxon>Bacillati</taxon>
        <taxon>Bacillota</taxon>
        <taxon>Bacilli</taxon>
        <taxon>Bacillales</taxon>
        <taxon>Paenibacillaceae</taxon>
        <taxon>Paenibacillus</taxon>
    </lineage>
</organism>
<dbReference type="EMBL" id="JACXIZ010000016">
    <property type="protein sequence ID" value="MBD2845536.1"/>
    <property type="molecule type" value="Genomic_DNA"/>
</dbReference>
<dbReference type="PANTHER" id="PTHR43155:SF2">
    <property type="entry name" value="CYCLIC DI-GMP PHOSPHODIESTERASE PA4108"/>
    <property type="match status" value="1"/>
</dbReference>
<dbReference type="AlphaFoldDB" id="A0A927GRR6"/>
<proteinExistence type="predicted"/>
<dbReference type="Pfam" id="PF13487">
    <property type="entry name" value="HD_5"/>
    <property type="match status" value="1"/>
</dbReference>
<evidence type="ECO:0000259" key="1">
    <source>
        <dbReference type="PROSITE" id="PS51832"/>
    </source>
</evidence>
<sequence>MIATKDIYNSEGKVLIAKGVKLTERYLNRLKNFNITEIEVREEPGDVGETIALSLDPITLTRDELELLVNQSIRRLIKPDAKKQDLRLLVEEVFEEILRDHALLNVMFKIKLTGDTTFFHAVQVAVLSVSTGMQMELGKTPLVQLGKAALMCDFGKCFLDRELLHHIGTYDARQATMMHEHTIAGYMFLKNEFAEEIALGALQHHERFNGSGYPQHLHNDKMHLYARIISVSDVYMALRSHRAYRAAYQPYEAIEYILGAGDYLFDSRVVNSFNEIVIIYPLGSVVQLNDGRAGLVTGTRATYSQRPEITLMFDKQMMPIQHDVMDLTVHPTAFITRVLHE</sequence>
<keyword evidence="3" id="KW-1185">Reference proteome</keyword>
<evidence type="ECO:0000313" key="2">
    <source>
        <dbReference type="EMBL" id="MBD2845536.1"/>
    </source>
</evidence>
<dbReference type="InterPro" id="IPR003607">
    <property type="entry name" value="HD/PDEase_dom"/>
</dbReference>
<dbReference type="PROSITE" id="PS51832">
    <property type="entry name" value="HD_GYP"/>
    <property type="match status" value="1"/>
</dbReference>